<name>A0ABS0DWP0_9GAMM</name>
<dbReference type="Pfam" id="PF21446">
    <property type="entry name" value="Gp34_trimer"/>
    <property type="match status" value="1"/>
</dbReference>
<gene>
    <name evidence="5" type="ORF">IV431_22365</name>
</gene>
<proteinExistence type="predicted"/>
<feature type="domain" description="Phage tail fibre protein N-terminal" evidence="3">
    <location>
        <begin position="1"/>
        <end position="148"/>
    </location>
</feature>
<dbReference type="PANTHER" id="PTHR35191">
    <property type="entry name" value="PROPHAGE SIDE TAIL FIBER PROTEIN HOMOLOG STFQ-RELATED"/>
    <property type="match status" value="1"/>
</dbReference>
<comment type="subcellular location">
    <subcellularLocation>
        <location evidence="1">Virion</location>
    </subcellularLocation>
</comment>
<protein>
    <submittedName>
        <fullName evidence="5">Phage tail protein</fullName>
    </submittedName>
</protein>
<dbReference type="Pfam" id="PF03406">
    <property type="entry name" value="Phage_fiber_2"/>
    <property type="match status" value="1"/>
</dbReference>
<accession>A0ABS0DWP0</accession>
<dbReference type="RefSeq" id="WP_195818089.1">
    <property type="nucleotide sequence ID" value="NZ_JADOBH010000006.1"/>
</dbReference>
<dbReference type="Proteomes" id="UP000600307">
    <property type="component" value="Unassembled WGS sequence"/>
</dbReference>
<comment type="caution">
    <text evidence="5">The sequence shown here is derived from an EMBL/GenBank/DDBJ whole genome shotgun (WGS) entry which is preliminary data.</text>
</comment>
<dbReference type="InterPro" id="IPR005068">
    <property type="entry name" value="Phage_lambda_Stf-r2"/>
</dbReference>
<dbReference type="Pfam" id="PF12571">
    <property type="entry name" value="Phage_tail_fib"/>
    <property type="match status" value="1"/>
</dbReference>
<sequence length="488" mass="51738">MSTFKSVVTDLGQARIAAAIQSGQDINITQMAVGDGGGSATVPVSTQTTLVKETYRIKLNSLKTDSKHANWIIAEAIIPASVGGFWMREMGLYAADGTLIAVSNMADTYKPTLEEGSGRTQTLRMVIVVTNTDAVSLTIDDSLIVATEEYVNDLLADHEASRRHPDGTLTAKGFVQLSNAVDSTSEVLAATPKAVKVANDLAKSANDNANGRLPSAGTAVAATRLATARKIAGVPFDGTADISIPPANIGALPVGGTAVAALKLATPRKISGVLFDGTTDINLTPGNIGAIPLAGSNDIKGVLRNSAEFQSTYANSYRIVQGNYGSFWRQDGSSLYLMLTNAGNQYGSYNDLRPIRINVATGDVSFGTGISVYSDGVFSCAGTITPGNYSNFDNRYYTKTQSDSAYMAKNNAYSKVETDSRYIYDVQRGSQALENGAHTTQVVWEAPAGCFMTGLNIRSDLGDCRAMGKYYRALMVRTASGQWRQVGN</sequence>
<reference evidence="5 6" key="1">
    <citation type="submission" date="2020-11" db="EMBL/GenBank/DDBJ databases">
        <title>Taxonomic investigation of Rahnella spp.</title>
        <authorList>
            <person name="Lee S.D."/>
        </authorList>
    </citation>
    <scope>NUCLEOTIDE SEQUENCE [LARGE SCALE GENOMIC DNA]</scope>
    <source>
        <strain evidence="5 6">SAP-10</strain>
    </source>
</reference>
<evidence type="ECO:0000313" key="5">
    <source>
        <dbReference type="EMBL" id="MBF7958301.1"/>
    </source>
</evidence>
<dbReference type="InterPro" id="IPR051934">
    <property type="entry name" value="Phage_Tail_Fiber_Structural"/>
</dbReference>
<evidence type="ECO:0000256" key="2">
    <source>
        <dbReference type="ARBA" id="ARBA00022581"/>
    </source>
</evidence>
<dbReference type="InterPro" id="IPR022225">
    <property type="entry name" value="Phage_tail_fibre_N"/>
</dbReference>
<feature type="domain" description="Long-tail fiber proximal subunit trimerization" evidence="4">
    <location>
        <begin position="279"/>
        <end position="357"/>
    </location>
</feature>
<keyword evidence="2" id="KW-0945">Host-virus interaction</keyword>
<keyword evidence="6" id="KW-1185">Reference proteome</keyword>
<evidence type="ECO:0000256" key="1">
    <source>
        <dbReference type="ARBA" id="ARBA00004328"/>
    </source>
</evidence>
<dbReference type="PANTHER" id="PTHR35191:SF1">
    <property type="entry name" value="PROPHAGE SIDE TAIL FIBER PROTEIN HOMOLOG STFQ-RELATED"/>
    <property type="match status" value="1"/>
</dbReference>
<evidence type="ECO:0000259" key="4">
    <source>
        <dbReference type="Pfam" id="PF21446"/>
    </source>
</evidence>
<evidence type="ECO:0000259" key="3">
    <source>
        <dbReference type="Pfam" id="PF12571"/>
    </source>
</evidence>
<dbReference type="EMBL" id="JADOBH010000006">
    <property type="protein sequence ID" value="MBF7958301.1"/>
    <property type="molecule type" value="Genomic_DNA"/>
</dbReference>
<evidence type="ECO:0000313" key="6">
    <source>
        <dbReference type="Proteomes" id="UP000600307"/>
    </source>
</evidence>
<organism evidence="5 6">
    <name type="scientific">Rahnella victoriana</name>
    <dbReference type="NCBI Taxonomy" id="1510570"/>
    <lineage>
        <taxon>Bacteria</taxon>
        <taxon>Pseudomonadati</taxon>
        <taxon>Pseudomonadota</taxon>
        <taxon>Gammaproteobacteria</taxon>
        <taxon>Enterobacterales</taxon>
        <taxon>Yersiniaceae</taxon>
        <taxon>Rahnella</taxon>
    </lineage>
</organism>
<dbReference type="InterPro" id="IPR048390">
    <property type="entry name" value="Gp34_trimer"/>
</dbReference>